<evidence type="ECO:0000256" key="12">
    <source>
        <dbReference type="PIRNR" id="PIRNR006769"/>
    </source>
</evidence>
<dbReference type="InterPro" id="IPR002734">
    <property type="entry name" value="RibDG_C"/>
</dbReference>
<dbReference type="Gene3D" id="3.40.430.10">
    <property type="entry name" value="Dihydrofolate Reductase, subunit A"/>
    <property type="match status" value="1"/>
</dbReference>
<evidence type="ECO:0000256" key="7">
    <source>
        <dbReference type="ARBA" id="ARBA00022723"/>
    </source>
</evidence>
<feature type="domain" description="CMP/dCMP-type deaminase" evidence="13">
    <location>
        <begin position="5"/>
        <end position="115"/>
    </location>
</feature>
<comment type="similarity">
    <text evidence="5 12">In the C-terminal section; belongs to the HTP reductase family.</text>
</comment>
<gene>
    <name evidence="14" type="primary">ribD</name>
    <name evidence="14" type="ORF">HMPREF7215_2610</name>
</gene>
<dbReference type="PANTHER" id="PTHR38011:SF7">
    <property type="entry name" value="2,5-DIAMINO-6-RIBOSYLAMINO-4(3H)-PYRIMIDINONE 5'-PHOSPHATE REDUCTASE"/>
    <property type="match status" value="1"/>
</dbReference>
<comment type="similarity">
    <text evidence="4 12">In the N-terminal section; belongs to the cytidine and deoxycytidylate deaminase family.</text>
</comment>
<comment type="catalytic activity">
    <reaction evidence="12">
        <text>5-amino-6-(5-phospho-D-ribitylamino)uracil + NADP(+) = 5-amino-6-(5-phospho-D-ribosylamino)uracil + NADPH + H(+)</text>
        <dbReference type="Rhea" id="RHEA:17845"/>
        <dbReference type="ChEBI" id="CHEBI:15378"/>
        <dbReference type="ChEBI" id="CHEBI:57783"/>
        <dbReference type="ChEBI" id="CHEBI:58349"/>
        <dbReference type="ChEBI" id="CHEBI:58421"/>
        <dbReference type="ChEBI" id="CHEBI:58453"/>
        <dbReference type="EC" id="1.1.1.193"/>
    </reaction>
</comment>
<comment type="pathway">
    <text evidence="2 12">Cofactor biosynthesis; riboflavin biosynthesis; 5-amino-6-(D-ribitylamino)uracil from GTP: step 2/4.</text>
</comment>
<comment type="pathway">
    <text evidence="3 12">Cofactor biosynthesis; riboflavin biosynthesis; 5-amino-6-(D-ribitylamino)uracil from GTP: step 3/4.</text>
</comment>
<dbReference type="InterPro" id="IPR004794">
    <property type="entry name" value="Eubact_RibD"/>
</dbReference>
<keyword evidence="6 12" id="KW-0686">Riboflavin biosynthesis</keyword>
<keyword evidence="11" id="KW-0511">Multifunctional enzyme</keyword>
<dbReference type="Proteomes" id="UP000006462">
    <property type="component" value="Unassembled WGS sequence"/>
</dbReference>
<dbReference type="EMBL" id="ADFP01000121">
    <property type="protein sequence ID" value="EFB89795.1"/>
    <property type="molecule type" value="Genomic_DNA"/>
</dbReference>
<proteinExistence type="inferred from homology"/>
<comment type="cofactor">
    <cofactor evidence="12">
        <name>Zn(2+)</name>
        <dbReference type="ChEBI" id="CHEBI:29105"/>
    </cofactor>
    <text evidence="12">Binds 1 zinc ion.</text>
</comment>
<evidence type="ECO:0000256" key="9">
    <source>
        <dbReference type="ARBA" id="ARBA00022857"/>
    </source>
</evidence>
<dbReference type="InterPro" id="IPR016193">
    <property type="entry name" value="Cytidine_deaminase-like"/>
</dbReference>
<dbReference type="GO" id="GO:0008835">
    <property type="term" value="F:diaminohydroxyphosphoribosylaminopyrimidine deaminase activity"/>
    <property type="evidence" value="ECO:0007669"/>
    <property type="project" value="UniProtKB-EC"/>
</dbReference>
<evidence type="ECO:0000256" key="2">
    <source>
        <dbReference type="ARBA" id="ARBA00004882"/>
    </source>
</evidence>
<dbReference type="InterPro" id="IPR050765">
    <property type="entry name" value="Riboflavin_Biosynth_HTPR"/>
</dbReference>
<dbReference type="PROSITE" id="PS51747">
    <property type="entry name" value="CYT_DCMP_DEAMINASES_2"/>
    <property type="match status" value="1"/>
</dbReference>
<dbReference type="PIRSF" id="PIRSF006769">
    <property type="entry name" value="RibD"/>
    <property type="match status" value="1"/>
</dbReference>
<evidence type="ECO:0000313" key="15">
    <source>
        <dbReference type="Proteomes" id="UP000006462"/>
    </source>
</evidence>
<organism evidence="14 15">
    <name type="scientific">Pyramidobacter piscolens W5455</name>
    <dbReference type="NCBI Taxonomy" id="352165"/>
    <lineage>
        <taxon>Bacteria</taxon>
        <taxon>Thermotogati</taxon>
        <taxon>Synergistota</taxon>
        <taxon>Synergistia</taxon>
        <taxon>Synergistales</taxon>
        <taxon>Dethiosulfovibrionaceae</taxon>
        <taxon>Pyramidobacter</taxon>
    </lineage>
</organism>
<evidence type="ECO:0000256" key="4">
    <source>
        <dbReference type="ARBA" id="ARBA00005259"/>
    </source>
</evidence>
<dbReference type="InterPro" id="IPR016192">
    <property type="entry name" value="APOBEC/CMP_deaminase_Zn-bd"/>
</dbReference>
<dbReference type="Pfam" id="PF01872">
    <property type="entry name" value="RibD_C"/>
    <property type="match status" value="1"/>
</dbReference>
<evidence type="ECO:0000259" key="13">
    <source>
        <dbReference type="PROSITE" id="PS51747"/>
    </source>
</evidence>
<dbReference type="Pfam" id="PF00383">
    <property type="entry name" value="dCMP_cyt_deam_1"/>
    <property type="match status" value="1"/>
</dbReference>
<evidence type="ECO:0000256" key="6">
    <source>
        <dbReference type="ARBA" id="ARBA00022619"/>
    </source>
</evidence>
<comment type="catalytic activity">
    <reaction evidence="12">
        <text>2,5-diamino-6-hydroxy-4-(5-phosphoribosylamino)-pyrimidine + H2O + H(+) = 5-amino-6-(5-phospho-D-ribosylamino)uracil + NH4(+)</text>
        <dbReference type="Rhea" id="RHEA:21868"/>
        <dbReference type="ChEBI" id="CHEBI:15377"/>
        <dbReference type="ChEBI" id="CHEBI:15378"/>
        <dbReference type="ChEBI" id="CHEBI:28938"/>
        <dbReference type="ChEBI" id="CHEBI:58453"/>
        <dbReference type="ChEBI" id="CHEBI:58614"/>
        <dbReference type="EC" id="3.5.4.26"/>
    </reaction>
</comment>
<sequence>MRQQWTDEHHMRQALDLALRGLGKTTPNPMVGCVIVKDGEVVGRGWHDHLGGLHAEAAALRDAGDKARGATVYVTLEPCSHQGRQPPCAPALVKSGVTRCVCAVGDPNPKVSGRGLKILSDAGVETVCGVLEKEASWLNRGFFSLQTRRRPWVTLKAALSLDGSMALADGTSRWITGEAARAESHRLRGENDAILIGSGTLRHDDPALTVRAVEGPSPRPVILCSDAAVLKGNYKALRRDAIVFVPEGTAVPPERSGRVYAVSSSAGRPDLKAALEKLAELGLARVLVEAGPTICSAFIAAGLADEYQLFVAPVFTGEGRKITGSIRLRRMDDAIPMTLRDVRTAGRDLWLEGGNPCSLDWLKQ</sequence>
<dbReference type="EC" id="3.5.4.26" evidence="12"/>
<evidence type="ECO:0000256" key="8">
    <source>
        <dbReference type="ARBA" id="ARBA00022833"/>
    </source>
</evidence>
<evidence type="ECO:0000256" key="10">
    <source>
        <dbReference type="ARBA" id="ARBA00023002"/>
    </source>
</evidence>
<dbReference type="SUPFAM" id="SSF53597">
    <property type="entry name" value="Dihydrofolate reductase-like"/>
    <property type="match status" value="1"/>
</dbReference>
<evidence type="ECO:0000256" key="3">
    <source>
        <dbReference type="ARBA" id="ARBA00004910"/>
    </source>
</evidence>
<keyword evidence="8 12" id="KW-0862">Zinc</keyword>
<dbReference type="RefSeq" id="WP_009165800.1">
    <property type="nucleotide sequence ID" value="NZ_ADFP01000121.1"/>
</dbReference>
<dbReference type="CDD" id="cd01284">
    <property type="entry name" value="Riboflavin_deaminase-reductase"/>
    <property type="match status" value="1"/>
</dbReference>
<dbReference type="PANTHER" id="PTHR38011">
    <property type="entry name" value="DIHYDROFOLATE REDUCTASE FAMILY PROTEIN (AFU_ORTHOLOGUE AFUA_8G06820)"/>
    <property type="match status" value="1"/>
</dbReference>
<dbReference type="GO" id="GO:0008703">
    <property type="term" value="F:5-amino-6-(5-phosphoribosylamino)uracil reductase activity"/>
    <property type="evidence" value="ECO:0007669"/>
    <property type="project" value="UniProtKB-EC"/>
</dbReference>
<reference evidence="14 15" key="1">
    <citation type="submission" date="2009-12" db="EMBL/GenBank/DDBJ databases">
        <authorList>
            <person name="Shrivastava S."/>
            <person name="Madupu R."/>
            <person name="Durkin A.S."/>
            <person name="Torralba M."/>
            <person name="Methe B."/>
            <person name="Sutton G.G."/>
            <person name="Strausberg R.L."/>
            <person name="Nelson K.E."/>
        </authorList>
    </citation>
    <scope>NUCLEOTIDE SEQUENCE [LARGE SCALE GENOMIC DNA]</scope>
    <source>
        <strain evidence="14 15">W5455</strain>
    </source>
</reference>
<name>A0ABM9ZSB2_9BACT</name>
<keyword evidence="12 14" id="KW-0378">Hydrolase</keyword>
<dbReference type="SUPFAM" id="SSF53927">
    <property type="entry name" value="Cytidine deaminase-like"/>
    <property type="match status" value="1"/>
</dbReference>
<keyword evidence="15" id="KW-1185">Reference proteome</keyword>
<evidence type="ECO:0000256" key="11">
    <source>
        <dbReference type="ARBA" id="ARBA00023268"/>
    </source>
</evidence>
<dbReference type="Gene3D" id="3.40.140.10">
    <property type="entry name" value="Cytidine Deaminase, domain 2"/>
    <property type="match status" value="1"/>
</dbReference>
<dbReference type="InterPro" id="IPR024072">
    <property type="entry name" value="DHFR-like_dom_sf"/>
</dbReference>
<accession>A0ABM9ZSB2</accession>
<comment type="function">
    <text evidence="1 12">Converts 2,5-diamino-6-(ribosylamino)-4(3h)-pyrimidinone 5'-phosphate into 5-amino-6-(ribosylamino)-2,4(1h,3h)-pyrimidinedione 5'-phosphate.</text>
</comment>
<dbReference type="GeneID" id="90985943"/>
<keyword evidence="9 12" id="KW-0521">NADP</keyword>
<evidence type="ECO:0000313" key="14">
    <source>
        <dbReference type="EMBL" id="EFB89795.1"/>
    </source>
</evidence>
<dbReference type="PROSITE" id="PS00903">
    <property type="entry name" value="CYT_DCMP_DEAMINASES_1"/>
    <property type="match status" value="1"/>
</dbReference>
<dbReference type="InterPro" id="IPR002125">
    <property type="entry name" value="CMP_dCMP_dom"/>
</dbReference>
<dbReference type="EC" id="1.1.1.193" evidence="12"/>
<comment type="caution">
    <text evidence="14">The sequence shown here is derived from an EMBL/GenBank/DDBJ whole genome shotgun (WGS) entry which is preliminary data.</text>
</comment>
<keyword evidence="7 12" id="KW-0479">Metal-binding</keyword>
<keyword evidence="10 12" id="KW-0560">Oxidoreductase</keyword>
<dbReference type="NCBIfam" id="TIGR00326">
    <property type="entry name" value="eubact_ribD"/>
    <property type="match status" value="1"/>
</dbReference>
<protein>
    <recommendedName>
        <fullName evidence="12">Riboflavin biosynthesis protein RibD</fullName>
    </recommendedName>
    <domain>
        <recommendedName>
            <fullName evidence="12">Diaminohydroxyphosphoribosylaminopyrimidine deaminase</fullName>
            <shortName evidence="12">DRAP deaminase</shortName>
            <ecNumber evidence="12">3.5.4.26</ecNumber>
        </recommendedName>
        <alternativeName>
            <fullName evidence="12">Riboflavin-specific deaminase</fullName>
        </alternativeName>
    </domain>
    <domain>
        <recommendedName>
            <fullName evidence="12">5-amino-6-(5-phosphoribosylamino)uracil reductase</fullName>
            <ecNumber evidence="12">1.1.1.193</ecNumber>
        </recommendedName>
        <alternativeName>
            <fullName evidence="12">HTP reductase</fullName>
        </alternativeName>
    </domain>
</protein>
<evidence type="ECO:0000256" key="1">
    <source>
        <dbReference type="ARBA" id="ARBA00002151"/>
    </source>
</evidence>
<evidence type="ECO:0000256" key="5">
    <source>
        <dbReference type="ARBA" id="ARBA00007417"/>
    </source>
</evidence>